<proteinExistence type="predicted"/>
<dbReference type="Pfam" id="PF02129">
    <property type="entry name" value="Peptidase_S15"/>
    <property type="match status" value="1"/>
</dbReference>
<accession>A0A1D8AR24</accession>
<dbReference type="PANTHER" id="PTHR43265:SF1">
    <property type="entry name" value="ESTERASE ESTD"/>
    <property type="match status" value="1"/>
</dbReference>
<dbReference type="InterPro" id="IPR053145">
    <property type="entry name" value="AB_hydrolase_Est10"/>
</dbReference>
<reference evidence="2 3" key="1">
    <citation type="submission" date="2016-06" db="EMBL/GenBank/DDBJ databases">
        <title>Three novel species with peptidoglycan cell walls form the new genus Lacunisphaera gen. nov. in the family Opitutaceae of the verrucomicrobial subdivision 4.</title>
        <authorList>
            <person name="Rast P."/>
            <person name="Gloeckner I."/>
            <person name="Jogler M."/>
            <person name="Boedeker C."/>
            <person name="Jeske O."/>
            <person name="Wiegand S."/>
            <person name="Reinhardt R."/>
            <person name="Schumann P."/>
            <person name="Rohde M."/>
            <person name="Spring S."/>
            <person name="Gloeckner F.O."/>
            <person name="Jogler C."/>
        </authorList>
    </citation>
    <scope>NUCLEOTIDE SEQUENCE [LARGE SCALE GENOMIC DNA]</scope>
    <source>
        <strain evidence="2 3">IG16b</strain>
    </source>
</reference>
<dbReference type="RefSeq" id="WP_069960696.1">
    <property type="nucleotide sequence ID" value="NZ_CP016094.1"/>
</dbReference>
<protein>
    <submittedName>
        <fullName evidence="2">Alpha/beta hydrolase family protein</fullName>
    </submittedName>
</protein>
<evidence type="ECO:0000259" key="1">
    <source>
        <dbReference type="Pfam" id="PF02129"/>
    </source>
</evidence>
<dbReference type="PANTHER" id="PTHR43265">
    <property type="entry name" value="ESTERASE ESTD"/>
    <property type="match status" value="1"/>
</dbReference>
<dbReference type="InterPro" id="IPR000383">
    <property type="entry name" value="Xaa-Pro-like_dom"/>
</dbReference>
<keyword evidence="2" id="KW-0378">Hydrolase</keyword>
<dbReference type="PATRIC" id="fig|1838286.3.peg.380"/>
<sequence>MTISNWFRIGLLVVLTGLVGRAGETFVEIAPEVRGAWVTPEGVWDGRTVLLFHGMASDMDDAGGSLKLLAQGLAERGIASLRINFRGEGDQARTKIESTFITRLEDAAAAHAWLLQQAGVATGRVGAFGFSLGAPTAVVTGARHPGWFKSIAVWSAPSGDLFALWANDETAQRALRDGEATQEIPGWKTLTTKREFYESFRGFNFDEALAKYPGALLAVRGSADYLAHREDELMKILAARPASVLPGSPAEAVLIGGADHIFNVFQPELGHAARARALTVAWFERTL</sequence>
<dbReference type="AlphaFoldDB" id="A0A1D8AR24"/>
<evidence type="ECO:0000313" key="3">
    <source>
        <dbReference type="Proteomes" id="UP000095228"/>
    </source>
</evidence>
<dbReference type="OrthoDB" id="9780269at2"/>
<dbReference type="EMBL" id="CP016094">
    <property type="protein sequence ID" value="AOS43332.1"/>
    <property type="molecule type" value="Genomic_DNA"/>
</dbReference>
<organism evidence="2 3">
    <name type="scientific">Lacunisphaera limnophila</name>
    <dbReference type="NCBI Taxonomy" id="1838286"/>
    <lineage>
        <taxon>Bacteria</taxon>
        <taxon>Pseudomonadati</taxon>
        <taxon>Verrucomicrobiota</taxon>
        <taxon>Opitutia</taxon>
        <taxon>Opitutales</taxon>
        <taxon>Opitutaceae</taxon>
        <taxon>Lacunisphaera</taxon>
    </lineage>
</organism>
<dbReference type="GO" id="GO:0052689">
    <property type="term" value="F:carboxylic ester hydrolase activity"/>
    <property type="evidence" value="ECO:0007669"/>
    <property type="project" value="TreeGrafter"/>
</dbReference>
<feature type="domain" description="Xaa-Pro dipeptidyl-peptidase-like" evidence="1">
    <location>
        <begin position="67"/>
        <end position="158"/>
    </location>
</feature>
<dbReference type="Gene3D" id="3.40.50.1820">
    <property type="entry name" value="alpha/beta hydrolase"/>
    <property type="match status" value="1"/>
</dbReference>
<gene>
    <name evidence="2" type="ORF">Verru16b_00375</name>
</gene>
<dbReference type="KEGG" id="obg:Verru16b_00375"/>
<keyword evidence="3" id="KW-1185">Reference proteome</keyword>
<name>A0A1D8AR24_9BACT</name>
<dbReference type="SUPFAM" id="SSF53474">
    <property type="entry name" value="alpha/beta-Hydrolases"/>
    <property type="match status" value="1"/>
</dbReference>
<dbReference type="STRING" id="1838286.Verru16b_00375"/>
<dbReference type="InterPro" id="IPR029058">
    <property type="entry name" value="AB_hydrolase_fold"/>
</dbReference>
<evidence type="ECO:0000313" key="2">
    <source>
        <dbReference type="EMBL" id="AOS43332.1"/>
    </source>
</evidence>
<dbReference type="Proteomes" id="UP000095228">
    <property type="component" value="Chromosome"/>
</dbReference>